<name>A0A6N7ZB04_9PSEU</name>
<dbReference type="Pfam" id="PF08530">
    <property type="entry name" value="PepX_C"/>
    <property type="match status" value="1"/>
</dbReference>
<protein>
    <submittedName>
        <fullName evidence="3">CocE/NonD family hydrolase</fullName>
    </submittedName>
</protein>
<dbReference type="Gene3D" id="2.60.120.260">
    <property type="entry name" value="Galactose-binding domain-like"/>
    <property type="match status" value="1"/>
</dbReference>
<keyword evidence="1 3" id="KW-0378">Hydrolase</keyword>
<dbReference type="SUPFAM" id="SSF49785">
    <property type="entry name" value="Galactose-binding domain-like"/>
    <property type="match status" value="1"/>
</dbReference>
<dbReference type="Proteomes" id="UP000440096">
    <property type="component" value="Unassembled WGS sequence"/>
</dbReference>
<dbReference type="NCBIfam" id="TIGR00976">
    <property type="entry name" value="CocE_NonD"/>
    <property type="match status" value="1"/>
</dbReference>
<dbReference type="PANTHER" id="PTHR43056:SF10">
    <property type="entry name" value="COCE_NOND FAMILY, PUTATIVE (AFU_ORTHOLOGUE AFUA_7G00600)-RELATED"/>
    <property type="match status" value="1"/>
</dbReference>
<dbReference type="SMART" id="SM00939">
    <property type="entry name" value="PepX_C"/>
    <property type="match status" value="1"/>
</dbReference>
<dbReference type="OrthoDB" id="5240615at2"/>
<dbReference type="InterPro" id="IPR013736">
    <property type="entry name" value="Xaa-Pro_dipept_C"/>
</dbReference>
<evidence type="ECO:0000313" key="3">
    <source>
        <dbReference type="EMBL" id="MTD58907.1"/>
    </source>
</evidence>
<dbReference type="InterPro" id="IPR000383">
    <property type="entry name" value="Xaa-Pro-like_dom"/>
</dbReference>
<reference evidence="3 4" key="1">
    <citation type="submission" date="2019-11" db="EMBL/GenBank/DDBJ databases">
        <title>Draft genome of Amycolatopsis RM579.</title>
        <authorList>
            <person name="Duangmal K."/>
            <person name="Mingma R."/>
        </authorList>
    </citation>
    <scope>NUCLEOTIDE SEQUENCE [LARGE SCALE GENOMIC DNA]</scope>
    <source>
        <strain evidence="3 4">RM579</strain>
    </source>
</reference>
<dbReference type="PANTHER" id="PTHR43056">
    <property type="entry name" value="PEPTIDASE S9 PROLYL OLIGOPEPTIDASE"/>
    <property type="match status" value="1"/>
</dbReference>
<dbReference type="SUPFAM" id="SSF53474">
    <property type="entry name" value="alpha/beta-Hydrolases"/>
    <property type="match status" value="1"/>
</dbReference>
<evidence type="ECO:0000313" key="4">
    <source>
        <dbReference type="Proteomes" id="UP000440096"/>
    </source>
</evidence>
<dbReference type="AlphaFoldDB" id="A0A6N7ZB04"/>
<sequence length="570" mass="64477">MRIDWDVPIEMDDGVLLRADVFRPVGEGRFPTIASMGVYGKGLPFQDPPYDKLWEQMCAKYPDVPKGSTNAYQNWEVVDPEKWVPEGYTVIRIDSRGAGRSEGRMDCFTDREAKDYYDCIEWVAEQDWSNGNVGLAGISYYASNQWQVAALAPPALKAICPWEGFNDIYREAHRHGGILCTFPGKWFHKQATIVQYGLGSRGPVNPLTGQQVCGDEDLGDDQLSARRGDIAAEVLEHEFDDRYHRDRSADLAKITIPILSAANWGGQGLHTRGTLRGFTHSASDKKWLEVHGREHWTLFYTDYGRQLQKRFFDYFLKDGEGDWEHQPPVLLQVRHPGEHFVERAEHEWPLARTEWRSLHLHPADGRLSPEAPREEQTRSYAALGEGLTLSTGPFEEETELTGPVACRLWIASDTEDADIFLALRLFDPDGEEVLFHGANEPKAPISLGWLRASHRKLDAEQSEPWAPYHPHREREMLEPGQVYPLDIEIWPTSIVIPAGYELKLTILGRDFEHGLPGAMSHLGVEMRGTGFFLHDNPSDRPAELFDNTVTVFSGPGHDSFLLVPVIPEKG</sequence>
<dbReference type="Gene3D" id="3.40.50.1820">
    <property type="entry name" value="alpha/beta hydrolase"/>
    <property type="match status" value="1"/>
</dbReference>
<evidence type="ECO:0000259" key="2">
    <source>
        <dbReference type="SMART" id="SM00939"/>
    </source>
</evidence>
<dbReference type="GO" id="GO:0008239">
    <property type="term" value="F:dipeptidyl-peptidase activity"/>
    <property type="evidence" value="ECO:0007669"/>
    <property type="project" value="InterPro"/>
</dbReference>
<accession>A0A6N7ZB04</accession>
<dbReference type="EMBL" id="WMBA01000081">
    <property type="protein sequence ID" value="MTD58907.1"/>
    <property type="molecule type" value="Genomic_DNA"/>
</dbReference>
<dbReference type="InterPro" id="IPR008979">
    <property type="entry name" value="Galactose-bd-like_sf"/>
</dbReference>
<dbReference type="Pfam" id="PF02129">
    <property type="entry name" value="Peptidase_S15"/>
    <property type="match status" value="1"/>
</dbReference>
<feature type="domain" description="Xaa-Pro dipeptidyl-peptidase C-terminal" evidence="2">
    <location>
        <begin position="309"/>
        <end position="562"/>
    </location>
</feature>
<dbReference type="Gene3D" id="1.10.3020.20">
    <property type="match status" value="1"/>
</dbReference>
<keyword evidence="4" id="KW-1185">Reference proteome</keyword>
<proteinExistence type="predicted"/>
<gene>
    <name evidence="3" type="ORF">GKO32_33730</name>
</gene>
<dbReference type="InterPro" id="IPR029058">
    <property type="entry name" value="AB_hydrolase_fold"/>
</dbReference>
<dbReference type="InterPro" id="IPR005674">
    <property type="entry name" value="CocE/Ser_esterase"/>
</dbReference>
<comment type="caution">
    <text evidence="3">The sequence shown here is derived from an EMBL/GenBank/DDBJ whole genome shotgun (WGS) entry which is preliminary data.</text>
</comment>
<organism evidence="3 4">
    <name type="scientific">Amycolatopsis pithecellobii</name>
    <dbReference type="NCBI Taxonomy" id="664692"/>
    <lineage>
        <taxon>Bacteria</taxon>
        <taxon>Bacillati</taxon>
        <taxon>Actinomycetota</taxon>
        <taxon>Actinomycetes</taxon>
        <taxon>Pseudonocardiales</taxon>
        <taxon>Pseudonocardiaceae</taxon>
        <taxon>Amycolatopsis</taxon>
    </lineage>
</organism>
<evidence type="ECO:0000256" key="1">
    <source>
        <dbReference type="ARBA" id="ARBA00022801"/>
    </source>
</evidence>
<dbReference type="InterPro" id="IPR050585">
    <property type="entry name" value="Xaa-Pro_dipeptidyl-ppase/CocE"/>
</dbReference>